<feature type="region of interest" description="Disordered" evidence="1">
    <location>
        <begin position="1"/>
        <end position="23"/>
    </location>
</feature>
<accession>A0AA49X3P2</accession>
<evidence type="ECO:0000256" key="1">
    <source>
        <dbReference type="SAM" id="MobiDB-lite"/>
    </source>
</evidence>
<dbReference type="EMBL" id="OQ890319">
    <property type="protein sequence ID" value="WLJ25934.1"/>
    <property type="molecule type" value="Genomic_DNA"/>
</dbReference>
<reference evidence="2" key="1">
    <citation type="submission" date="2023-04" db="EMBL/GenBank/DDBJ databases">
        <title>The human skin virome in hidradenitis suppurativa patients.</title>
        <authorList>
            <person name="Jansen D."/>
        </authorList>
    </citation>
    <scope>NUCLEOTIDE SEQUENCE</scope>
    <source>
        <strain evidence="2">VC3_JansenPhageH</strain>
    </source>
</reference>
<sequence length="64" mass="7724">MEKISDAQKRATAGYRKRNREKTRIDGYRRTARLFIRSHATEEDLQEIQTLVEKRRKMLEEEGE</sequence>
<protein>
    <submittedName>
        <fullName evidence="2">Uncharacterized protein</fullName>
    </submittedName>
</protein>
<name>A0AA49X3P2_9VIRU</name>
<evidence type="ECO:0000313" key="2">
    <source>
        <dbReference type="EMBL" id="WLJ25934.1"/>
    </source>
</evidence>
<organism evidence="2">
    <name type="scientific">Firmicutes phage HS11</name>
    <dbReference type="NCBI Taxonomy" id="3056393"/>
    <lineage>
        <taxon>Viruses</taxon>
    </lineage>
</organism>
<proteinExistence type="predicted"/>